<keyword evidence="2" id="KW-1185">Reference proteome</keyword>
<reference evidence="1 2" key="1">
    <citation type="journal article" date="2014" name="PLoS Genet.">
        <title>Phylogenetically driven sequencing of extremely halophilic archaea reveals strategies for static and dynamic osmo-response.</title>
        <authorList>
            <person name="Becker E.A."/>
            <person name="Seitzer P.M."/>
            <person name="Tritt A."/>
            <person name="Larsen D."/>
            <person name="Krusor M."/>
            <person name="Yao A.I."/>
            <person name="Wu D."/>
            <person name="Madern D."/>
            <person name="Eisen J.A."/>
            <person name="Darling A.E."/>
            <person name="Facciotti M.T."/>
        </authorList>
    </citation>
    <scope>NUCLEOTIDE SEQUENCE [LARGE SCALE GENOMIC DNA]</scope>
    <source>
        <strain evidence="1 2">100A6</strain>
    </source>
</reference>
<accession>M0M9J1</accession>
<gene>
    <name evidence="1" type="ORF">C447_02622</name>
</gene>
<proteinExistence type="predicted"/>
<comment type="caution">
    <text evidence="1">The sequence shown here is derived from an EMBL/GenBank/DDBJ whole genome shotgun (WGS) entry which is preliminary data.</text>
</comment>
<sequence length="69" mass="7860">MYRCESCGEGVSLTVVTERPDNRSTLEYSCSCRMKRIRAAELEQLGDLPEEELPHNWERVNVFQPGATA</sequence>
<dbReference type="Proteomes" id="UP000011566">
    <property type="component" value="Unassembled WGS sequence"/>
</dbReference>
<evidence type="ECO:0000313" key="2">
    <source>
        <dbReference type="Proteomes" id="UP000011566"/>
    </source>
</evidence>
<name>M0M9J1_9EURY</name>
<dbReference type="PATRIC" id="fig|1132509.6.peg.617"/>
<protein>
    <submittedName>
        <fullName evidence="1">Uncharacterized protein</fullName>
    </submittedName>
</protein>
<dbReference type="EMBL" id="AOMB01000007">
    <property type="protein sequence ID" value="EMA41055.1"/>
    <property type="molecule type" value="Genomic_DNA"/>
</dbReference>
<dbReference type="AlphaFoldDB" id="M0M9J1"/>
<evidence type="ECO:0000313" key="1">
    <source>
        <dbReference type="EMBL" id="EMA41055.1"/>
    </source>
</evidence>
<organism evidence="1 2">
    <name type="scientific">Halococcus hamelinensis 100A6</name>
    <dbReference type="NCBI Taxonomy" id="1132509"/>
    <lineage>
        <taxon>Archaea</taxon>
        <taxon>Methanobacteriati</taxon>
        <taxon>Methanobacteriota</taxon>
        <taxon>Stenosarchaea group</taxon>
        <taxon>Halobacteria</taxon>
        <taxon>Halobacteriales</taxon>
        <taxon>Halococcaceae</taxon>
        <taxon>Halococcus</taxon>
    </lineage>
</organism>